<dbReference type="Gene3D" id="3.90.1750.20">
    <property type="entry name" value="Putative Large Serine Recombinase, Chain B, Domain 2"/>
    <property type="match status" value="1"/>
</dbReference>
<organism evidence="3 4">
    <name type="scientific">Anaeroselena agilis</name>
    <dbReference type="NCBI Taxonomy" id="3063788"/>
    <lineage>
        <taxon>Bacteria</taxon>
        <taxon>Bacillati</taxon>
        <taxon>Bacillota</taxon>
        <taxon>Negativicutes</taxon>
        <taxon>Acetonemataceae</taxon>
        <taxon>Anaeroselena</taxon>
    </lineage>
</organism>
<name>A0ABU3NUC5_9FIRM</name>
<dbReference type="Proteomes" id="UP001254848">
    <property type="component" value="Unassembled WGS sequence"/>
</dbReference>
<feature type="domain" description="Recombinase" evidence="2">
    <location>
        <begin position="183"/>
        <end position="309"/>
    </location>
</feature>
<dbReference type="InterPro" id="IPR011109">
    <property type="entry name" value="DNA_bind_recombinase_dom"/>
</dbReference>
<dbReference type="InterPro" id="IPR006119">
    <property type="entry name" value="Resolv_N"/>
</dbReference>
<dbReference type="Gene3D" id="3.40.50.1390">
    <property type="entry name" value="Resolvase, N-terminal catalytic domain"/>
    <property type="match status" value="1"/>
</dbReference>
<evidence type="ECO:0000313" key="4">
    <source>
        <dbReference type="Proteomes" id="UP001254848"/>
    </source>
</evidence>
<dbReference type="InterPro" id="IPR038109">
    <property type="entry name" value="DNA_bind_recomb_sf"/>
</dbReference>
<dbReference type="SMART" id="SM00857">
    <property type="entry name" value="Resolvase"/>
    <property type="match status" value="1"/>
</dbReference>
<evidence type="ECO:0000259" key="2">
    <source>
        <dbReference type="PROSITE" id="PS51737"/>
    </source>
</evidence>
<dbReference type="RefSeq" id="WP_413778969.1">
    <property type="nucleotide sequence ID" value="NZ_JAUOZS010000001.1"/>
</dbReference>
<evidence type="ECO:0000259" key="1">
    <source>
        <dbReference type="PROSITE" id="PS51736"/>
    </source>
</evidence>
<proteinExistence type="predicted"/>
<keyword evidence="4" id="KW-1185">Reference proteome</keyword>
<reference evidence="3 4" key="1">
    <citation type="submission" date="2023-07" db="EMBL/GenBank/DDBJ databases">
        <title>The novel representative of Negativicutes class, Anaeroselena agilis gen. nov. sp. nov.</title>
        <authorList>
            <person name="Prokofeva M.I."/>
            <person name="Elcheninov A.G."/>
            <person name="Klyukina A."/>
            <person name="Kublanov I.V."/>
            <person name="Frolov E.N."/>
            <person name="Podosokorskaya O.A."/>
        </authorList>
    </citation>
    <scope>NUCLEOTIDE SEQUENCE [LARGE SCALE GENOMIC DNA]</scope>
    <source>
        <strain evidence="3 4">4137-cl</strain>
    </source>
</reference>
<dbReference type="PANTHER" id="PTHR30461">
    <property type="entry name" value="DNA-INVERTASE FROM LAMBDOID PROPHAGE"/>
    <property type="match status" value="1"/>
</dbReference>
<dbReference type="Pfam" id="PF13408">
    <property type="entry name" value="Zn_ribbon_recom"/>
    <property type="match status" value="1"/>
</dbReference>
<dbReference type="InterPro" id="IPR036162">
    <property type="entry name" value="Resolvase-like_N_sf"/>
</dbReference>
<dbReference type="Pfam" id="PF00239">
    <property type="entry name" value="Resolvase"/>
    <property type="match status" value="1"/>
</dbReference>
<protein>
    <submittedName>
        <fullName evidence="3">Recombinase family protein</fullName>
    </submittedName>
</protein>
<gene>
    <name evidence="3" type="ORF">Q4T40_04100</name>
</gene>
<dbReference type="Pfam" id="PF07508">
    <property type="entry name" value="Recombinase"/>
    <property type="match status" value="1"/>
</dbReference>
<accession>A0ABU3NUC5</accession>
<dbReference type="SUPFAM" id="SSF53041">
    <property type="entry name" value="Resolvase-like"/>
    <property type="match status" value="1"/>
</dbReference>
<dbReference type="InterPro" id="IPR025827">
    <property type="entry name" value="Zn_ribbon_recom_dom"/>
</dbReference>
<comment type="caution">
    <text evidence="3">The sequence shown here is derived from an EMBL/GenBank/DDBJ whole genome shotgun (WGS) entry which is preliminary data.</text>
</comment>
<feature type="domain" description="Resolvase/invertase-type recombinase catalytic" evidence="1">
    <location>
        <begin position="26"/>
        <end position="174"/>
    </location>
</feature>
<dbReference type="PROSITE" id="PS51737">
    <property type="entry name" value="RECOMBINASE_DNA_BIND"/>
    <property type="match status" value="1"/>
</dbReference>
<dbReference type="PANTHER" id="PTHR30461:SF23">
    <property type="entry name" value="DNA RECOMBINASE-RELATED"/>
    <property type="match status" value="1"/>
</dbReference>
<dbReference type="CDD" id="cd00338">
    <property type="entry name" value="Ser_Recombinase"/>
    <property type="match status" value="1"/>
</dbReference>
<evidence type="ECO:0000313" key="3">
    <source>
        <dbReference type="EMBL" id="MDT8900424.1"/>
    </source>
</evidence>
<dbReference type="InterPro" id="IPR050639">
    <property type="entry name" value="SSR_resolvase"/>
</dbReference>
<dbReference type="PROSITE" id="PS51736">
    <property type="entry name" value="RECOMBINASES_3"/>
    <property type="match status" value="1"/>
</dbReference>
<sequence length="531" mass="60968">MSKVVSVIPAKPLQVIRGLPVESKKRVCAYCRVSTDTDEQLSSYEAQVTYYEEYIKKRPDWEFAGIYADEGITGTNTKNRTEFNRMIDDCLTGRIDLIVTKSISRFARNTLDCLKYVRMLKDKGVAIFFEKENIDTMDSKGEVLLTILSSLAQDESRSISENSRWGIVRRFQQGKVRVNHKKFIGYDKDENGELVINKQEAAIVRRIFAEYLAGKGCKAIGKGLERDGVLTATGKKVWHESVIKKMLQNEKYAGDALLQKTITVDFLTHKRVINKGYVPQYFVENNHPAIIAKETFKAVQTEMERRSELMGGNKGRSRYTNKYPFSGKIFCNECGAAFRRKSWGTGKYKKYVWICRTRDEQGPKGCSIQAVDEEKLQEAFVRVVNQLISDRDTFIARMTENIEKVFNEQASKVDVVAVDRRLEELRTEMAALVKLNLTTGIDDEIYGEEYRRIAGEIEVLRSRRAGIMQAEMMRQEMRGRLREIAMVLRDMDGVREFDEELFGMLVERVRVINLVQVEFVLRSGVGVVEIL</sequence>
<dbReference type="EMBL" id="JAUOZS010000001">
    <property type="protein sequence ID" value="MDT8900424.1"/>
    <property type="molecule type" value="Genomic_DNA"/>
</dbReference>